<organism evidence="2 3">
    <name type="scientific">Spizellomyces punctatus (strain DAOM BR117)</name>
    <dbReference type="NCBI Taxonomy" id="645134"/>
    <lineage>
        <taxon>Eukaryota</taxon>
        <taxon>Fungi</taxon>
        <taxon>Fungi incertae sedis</taxon>
        <taxon>Chytridiomycota</taxon>
        <taxon>Chytridiomycota incertae sedis</taxon>
        <taxon>Chytridiomycetes</taxon>
        <taxon>Spizellomycetales</taxon>
        <taxon>Spizellomycetaceae</taxon>
        <taxon>Spizellomyces</taxon>
    </lineage>
</organism>
<feature type="transmembrane region" description="Helical" evidence="1">
    <location>
        <begin position="67"/>
        <end position="85"/>
    </location>
</feature>
<protein>
    <submittedName>
        <fullName evidence="2">Uncharacterized protein</fullName>
    </submittedName>
</protein>
<evidence type="ECO:0000313" key="2">
    <source>
        <dbReference type="EMBL" id="KND04762.1"/>
    </source>
</evidence>
<reference evidence="2 3" key="1">
    <citation type="submission" date="2009-08" db="EMBL/GenBank/DDBJ databases">
        <title>The Genome Sequence of Spizellomyces punctatus strain DAOM BR117.</title>
        <authorList>
            <consortium name="The Broad Institute Genome Sequencing Platform"/>
            <person name="Russ C."/>
            <person name="Cuomo C."/>
            <person name="Shea T."/>
            <person name="Young S.K."/>
            <person name="Zeng Q."/>
            <person name="Koehrsen M."/>
            <person name="Haas B."/>
            <person name="Borodovsky M."/>
            <person name="Guigo R."/>
            <person name="Alvarado L."/>
            <person name="Berlin A."/>
            <person name="Bochicchio J."/>
            <person name="Borenstein D."/>
            <person name="Chapman S."/>
            <person name="Chen Z."/>
            <person name="Engels R."/>
            <person name="Freedman E."/>
            <person name="Gellesch M."/>
            <person name="Goldberg J."/>
            <person name="Griggs A."/>
            <person name="Gujja S."/>
            <person name="Heiman D."/>
            <person name="Hepburn T."/>
            <person name="Howarth C."/>
            <person name="Jen D."/>
            <person name="Larson L."/>
            <person name="Lewis B."/>
            <person name="Mehta T."/>
            <person name="Park D."/>
            <person name="Pearson M."/>
            <person name="Roberts A."/>
            <person name="Saif S."/>
            <person name="Shenoy N."/>
            <person name="Sisk P."/>
            <person name="Stolte C."/>
            <person name="Sykes S."/>
            <person name="Thomson T."/>
            <person name="Walk T."/>
            <person name="White J."/>
            <person name="Yandava C."/>
            <person name="Burger G."/>
            <person name="Gray M.W."/>
            <person name="Holland P.W.H."/>
            <person name="King N."/>
            <person name="Lang F.B.F."/>
            <person name="Roger A.J."/>
            <person name="Ruiz-Trillo I."/>
            <person name="Lander E."/>
            <person name="Nusbaum C."/>
        </authorList>
    </citation>
    <scope>NUCLEOTIDE SEQUENCE [LARGE SCALE GENOMIC DNA]</scope>
    <source>
        <strain evidence="2 3">DAOM BR117</strain>
    </source>
</reference>
<keyword evidence="1" id="KW-0472">Membrane</keyword>
<proteinExistence type="predicted"/>
<gene>
    <name evidence="2" type="ORF">SPPG_08852</name>
</gene>
<dbReference type="GeneID" id="27691977"/>
<evidence type="ECO:0000313" key="3">
    <source>
        <dbReference type="Proteomes" id="UP000053201"/>
    </source>
</evidence>
<accession>A0A0L0HUJ7</accession>
<name>A0A0L0HUJ7_SPIPD</name>
<sequence>MRRATWIGSLLKSVGHVPRVGQHPRIPTGGNASHRHSLVGSQVIPISICSSALLTTQYMSHIPPVEALIYPLCGYTVTYVCYVVASRPRVITSIFGGTLIVCGMVACGMGIIGWIAGRVEDGGVLLRGPTRVWREGWWMVDEKRGIRDGKQVRVVGRVPAWGIWKQPQITTY</sequence>
<dbReference type="RefSeq" id="XP_016612801.1">
    <property type="nucleotide sequence ID" value="XM_016756992.1"/>
</dbReference>
<dbReference type="AlphaFoldDB" id="A0A0L0HUJ7"/>
<feature type="transmembrane region" description="Helical" evidence="1">
    <location>
        <begin position="91"/>
        <end position="117"/>
    </location>
</feature>
<dbReference type="OrthoDB" id="10335346at2759"/>
<keyword evidence="3" id="KW-1185">Reference proteome</keyword>
<dbReference type="InParanoid" id="A0A0L0HUJ7"/>
<keyword evidence="1" id="KW-0812">Transmembrane</keyword>
<evidence type="ECO:0000256" key="1">
    <source>
        <dbReference type="SAM" id="Phobius"/>
    </source>
</evidence>
<dbReference type="VEuPathDB" id="FungiDB:SPPG_08852"/>
<dbReference type="EMBL" id="KQ257450">
    <property type="protein sequence ID" value="KND04762.1"/>
    <property type="molecule type" value="Genomic_DNA"/>
</dbReference>
<keyword evidence="1" id="KW-1133">Transmembrane helix</keyword>
<dbReference type="Proteomes" id="UP000053201">
    <property type="component" value="Unassembled WGS sequence"/>
</dbReference>